<feature type="transmembrane region" description="Helical" evidence="1">
    <location>
        <begin position="87"/>
        <end position="108"/>
    </location>
</feature>
<name>A0ABZ2V1U9_9RHOB</name>
<feature type="transmembrane region" description="Helical" evidence="1">
    <location>
        <begin position="120"/>
        <end position="137"/>
    </location>
</feature>
<keyword evidence="1" id="KW-0472">Membrane</keyword>
<sequence length="171" mass="19144">MPAKQDINDFKKRVKSISNPRNNSYYDPDLGMHIPKKVPRSKIKKPKQANDENVIGPFLVSVIIGAFCLAVGQLIRVRYFGLIESSTTSLAIDVIATAWVLLLLTALMQRTTLGPRISQVIGIALMFVVGHNLFWRWPDQMAYIYTPDYANYVQEATQPPSVVVGATIYGF</sequence>
<evidence type="ECO:0000313" key="2">
    <source>
        <dbReference type="EMBL" id="WZC48124.1"/>
    </source>
</evidence>
<keyword evidence="1" id="KW-1133">Transmembrane helix</keyword>
<keyword evidence="1" id="KW-0812">Transmembrane</keyword>
<reference evidence="3" key="1">
    <citation type="submission" date="2024-04" db="EMBL/GenBank/DDBJ databases">
        <title>Phylogenomic analyses of a clade within the roseobacter group suggest taxonomic reassignments of species of the genera Aestuariivita, Citreicella, Loktanella, Nautella, Pelagibaca, Ruegeria, Thalassobius, Thiobacimonas and Tropicibacter, and the proposal o.</title>
        <authorList>
            <person name="Jeon C.O."/>
        </authorList>
    </citation>
    <scope>NUCLEOTIDE SEQUENCE [LARGE SCALE GENOMIC DNA]</scope>
    <source>
        <strain evidence="3">BS5-3</strain>
    </source>
</reference>
<protein>
    <submittedName>
        <fullName evidence="2">Uncharacterized protein</fullName>
    </submittedName>
</protein>
<feature type="transmembrane region" description="Helical" evidence="1">
    <location>
        <begin position="54"/>
        <end position="75"/>
    </location>
</feature>
<accession>A0ABZ2V1U9</accession>
<dbReference type="EMBL" id="CP150951">
    <property type="protein sequence ID" value="WZC48124.1"/>
    <property type="molecule type" value="Genomic_DNA"/>
</dbReference>
<evidence type="ECO:0000313" key="3">
    <source>
        <dbReference type="Proteomes" id="UP001440612"/>
    </source>
</evidence>
<gene>
    <name evidence="2" type="ORF">AABB29_14760</name>
</gene>
<keyword evidence="3" id="KW-1185">Reference proteome</keyword>
<proteinExistence type="predicted"/>
<organism evidence="2 3">
    <name type="scientific">Yoonia phaeophyticola</name>
    <dbReference type="NCBI Taxonomy" id="3137369"/>
    <lineage>
        <taxon>Bacteria</taxon>
        <taxon>Pseudomonadati</taxon>
        <taxon>Pseudomonadota</taxon>
        <taxon>Alphaproteobacteria</taxon>
        <taxon>Rhodobacterales</taxon>
        <taxon>Paracoccaceae</taxon>
        <taxon>Yoonia</taxon>
    </lineage>
</organism>
<evidence type="ECO:0000256" key="1">
    <source>
        <dbReference type="SAM" id="Phobius"/>
    </source>
</evidence>
<dbReference type="RefSeq" id="WP_341366243.1">
    <property type="nucleotide sequence ID" value="NZ_CP150951.2"/>
</dbReference>
<dbReference type="Proteomes" id="UP001440612">
    <property type="component" value="Chromosome"/>
</dbReference>